<protein>
    <submittedName>
        <fullName evidence="4">Cysteine hydrolase family protein</fullName>
        <ecNumber evidence="4">3.-.-.-</ecNumber>
    </submittedName>
</protein>
<keyword evidence="1 4" id="KW-0378">Hydrolase</keyword>
<dbReference type="OrthoDB" id="5360912at2"/>
<evidence type="ECO:0000256" key="1">
    <source>
        <dbReference type="ARBA" id="ARBA00022801"/>
    </source>
</evidence>
<reference evidence="4" key="1">
    <citation type="submission" date="2025-08" db="UniProtKB">
        <authorList>
            <consortium name="RefSeq"/>
        </authorList>
    </citation>
    <scope>IDENTIFICATION</scope>
</reference>
<proteinExistence type="predicted"/>
<dbReference type="PANTHER" id="PTHR43540">
    <property type="entry name" value="PEROXYUREIDOACRYLATE/UREIDOACRYLATE AMIDOHYDROLASE-RELATED"/>
    <property type="match status" value="1"/>
</dbReference>
<dbReference type="InterPro" id="IPR000868">
    <property type="entry name" value="Isochorismatase-like_dom"/>
</dbReference>
<dbReference type="Gene3D" id="3.40.50.850">
    <property type="entry name" value="Isochorismatase-like"/>
    <property type="match status" value="1"/>
</dbReference>
<dbReference type="EC" id="3.-.-.-" evidence="4"/>
<dbReference type="CDD" id="cd00431">
    <property type="entry name" value="cysteine_hydrolases"/>
    <property type="match status" value="1"/>
</dbReference>
<dbReference type="GO" id="GO:0016787">
    <property type="term" value="F:hydrolase activity"/>
    <property type="evidence" value="ECO:0007669"/>
    <property type="project" value="UniProtKB-KW"/>
</dbReference>
<evidence type="ECO:0000259" key="2">
    <source>
        <dbReference type="Pfam" id="PF00857"/>
    </source>
</evidence>
<dbReference type="InterPro" id="IPR050272">
    <property type="entry name" value="Isochorismatase-like_hydrls"/>
</dbReference>
<feature type="domain" description="Isochorismatase-like" evidence="2">
    <location>
        <begin position="29"/>
        <end position="224"/>
    </location>
</feature>
<evidence type="ECO:0000313" key="4">
    <source>
        <dbReference type="RefSeq" id="WP_034411061.1"/>
    </source>
</evidence>
<name>A0A8B6X7U7_9BURK</name>
<dbReference type="InterPro" id="IPR036380">
    <property type="entry name" value="Isochorismatase-like_sf"/>
</dbReference>
<evidence type="ECO:0000313" key="3">
    <source>
        <dbReference type="Proteomes" id="UP000675920"/>
    </source>
</evidence>
<dbReference type="SUPFAM" id="SSF52499">
    <property type="entry name" value="Isochorismatase-like hydrolases"/>
    <property type="match status" value="1"/>
</dbReference>
<dbReference type="Proteomes" id="UP000675920">
    <property type="component" value="Unplaced"/>
</dbReference>
<sequence length="242" mass="24751">MSGTSSSPEAGAASACSPAGFGAIGPSRAALVVIDLQRDFLSPEGYAATAGLDVARLRGVIAPALALIDAARAAGMFVVYTREGHRPDLSDCPAWKLERSRRGGAEIGGAGPLGRLLVRGEYGHDLIDELDPRADEPVIDKPGYSAFHATDLDALLRVRGIDTLIVCGVTTEVCVHTTLRAASDLGYRCLTAADATAASEAQLQMPALAMIGVEGGVFGEVASSADIVAALAAASIPLPEPT</sequence>
<keyword evidence="3" id="KW-1185">Reference proteome</keyword>
<accession>A0A8B6X7U7</accession>
<organism evidence="3 4">
    <name type="scientific">Derxia gummosa DSM 723</name>
    <dbReference type="NCBI Taxonomy" id="1121388"/>
    <lineage>
        <taxon>Bacteria</taxon>
        <taxon>Pseudomonadati</taxon>
        <taxon>Pseudomonadota</taxon>
        <taxon>Betaproteobacteria</taxon>
        <taxon>Burkholderiales</taxon>
        <taxon>Alcaligenaceae</taxon>
        <taxon>Derxia</taxon>
    </lineage>
</organism>
<dbReference type="Pfam" id="PF00857">
    <property type="entry name" value="Isochorismatase"/>
    <property type="match status" value="1"/>
</dbReference>
<dbReference type="PANTHER" id="PTHR43540:SF9">
    <property type="entry name" value="FAMILY HYDROLASE, PUTATIVE (AFU_ORTHOLOGUE AFUA_2G08700)-RELATED"/>
    <property type="match status" value="1"/>
</dbReference>
<dbReference type="RefSeq" id="WP_034411061.1">
    <property type="nucleotide sequence ID" value="NZ_AXWS01000008.1"/>
</dbReference>
<dbReference type="AlphaFoldDB" id="A0A8B6X7U7"/>